<proteinExistence type="predicted"/>
<gene>
    <name evidence="1" type="ORF">V6N12_000056</name>
</gene>
<name>A0ABR2ADY5_9ROSI</name>
<comment type="caution">
    <text evidence="1">The sequence shown here is derived from an EMBL/GenBank/DDBJ whole genome shotgun (WGS) entry which is preliminary data.</text>
</comment>
<evidence type="ECO:0000313" key="1">
    <source>
        <dbReference type="EMBL" id="KAK8491322.1"/>
    </source>
</evidence>
<keyword evidence="2" id="KW-1185">Reference proteome</keyword>
<organism evidence="1 2">
    <name type="scientific">Hibiscus sabdariffa</name>
    <name type="common">roselle</name>
    <dbReference type="NCBI Taxonomy" id="183260"/>
    <lineage>
        <taxon>Eukaryota</taxon>
        <taxon>Viridiplantae</taxon>
        <taxon>Streptophyta</taxon>
        <taxon>Embryophyta</taxon>
        <taxon>Tracheophyta</taxon>
        <taxon>Spermatophyta</taxon>
        <taxon>Magnoliopsida</taxon>
        <taxon>eudicotyledons</taxon>
        <taxon>Gunneridae</taxon>
        <taxon>Pentapetalae</taxon>
        <taxon>rosids</taxon>
        <taxon>malvids</taxon>
        <taxon>Malvales</taxon>
        <taxon>Malvaceae</taxon>
        <taxon>Malvoideae</taxon>
        <taxon>Hibiscus</taxon>
    </lineage>
</organism>
<evidence type="ECO:0000313" key="2">
    <source>
        <dbReference type="Proteomes" id="UP001472677"/>
    </source>
</evidence>
<accession>A0ABR2ADY5</accession>
<sequence>MAPAFPAAAEIPWQVDLNLAGKISAGTTNVVALGPKFAKKKVNEYMMRKPAIVSFPVMVWDGKCKHEDSHEEEADQLDREPADVVDQCYGKPVSRDRATERDKCLSPRDPINLVSCTHESGIRKPADCSEDVFLEQIGAVKGNVQ</sequence>
<protein>
    <submittedName>
        <fullName evidence="1">Uncharacterized protein</fullName>
    </submittedName>
</protein>
<dbReference type="Proteomes" id="UP001472677">
    <property type="component" value="Unassembled WGS sequence"/>
</dbReference>
<dbReference type="EMBL" id="JBBPBM010000791">
    <property type="protein sequence ID" value="KAK8491322.1"/>
    <property type="molecule type" value="Genomic_DNA"/>
</dbReference>
<reference evidence="1 2" key="1">
    <citation type="journal article" date="2024" name="G3 (Bethesda)">
        <title>Genome assembly of Hibiscus sabdariffa L. provides insights into metabolisms of medicinal natural products.</title>
        <authorList>
            <person name="Kim T."/>
        </authorList>
    </citation>
    <scope>NUCLEOTIDE SEQUENCE [LARGE SCALE GENOMIC DNA]</scope>
    <source>
        <strain evidence="1">TK-2024</strain>
        <tissue evidence="1">Old leaves</tissue>
    </source>
</reference>